<dbReference type="Pfam" id="PF13036">
    <property type="entry name" value="LpoB"/>
    <property type="match status" value="1"/>
</dbReference>
<name>A0A937FZE7_9BACT</name>
<reference evidence="1" key="1">
    <citation type="submission" date="2021-01" db="EMBL/GenBank/DDBJ databases">
        <title>Fulvivirga kasyanovii gen. nov., sp nov., a novel member of the phylum Bacteroidetes isolated from seawater in a mussel farm.</title>
        <authorList>
            <person name="Zhao L.-H."/>
            <person name="Wang Z.-J."/>
        </authorList>
    </citation>
    <scope>NUCLEOTIDE SEQUENCE</scope>
    <source>
        <strain evidence="1">29W222</strain>
    </source>
</reference>
<dbReference type="InterPro" id="IPR014094">
    <property type="entry name" value="LpoB"/>
</dbReference>
<dbReference type="EMBL" id="JAEUGD010000066">
    <property type="protein sequence ID" value="MBL6448829.1"/>
    <property type="molecule type" value="Genomic_DNA"/>
</dbReference>
<proteinExistence type="predicted"/>
<organism evidence="1 2">
    <name type="scientific">Fulvivirga marina</name>
    <dbReference type="NCBI Taxonomy" id="2494733"/>
    <lineage>
        <taxon>Bacteria</taxon>
        <taxon>Pseudomonadati</taxon>
        <taxon>Bacteroidota</taxon>
        <taxon>Cytophagia</taxon>
        <taxon>Cytophagales</taxon>
        <taxon>Fulvivirgaceae</taxon>
        <taxon>Fulvivirga</taxon>
    </lineage>
</organism>
<gene>
    <name evidence="1" type="ORF">JMN32_21130</name>
</gene>
<comment type="caution">
    <text evidence="1">The sequence shown here is derived from an EMBL/GenBank/DDBJ whole genome shotgun (WGS) entry which is preliminary data.</text>
</comment>
<accession>A0A937FZE7</accession>
<dbReference type="Proteomes" id="UP000614216">
    <property type="component" value="Unassembled WGS sequence"/>
</dbReference>
<dbReference type="Gene3D" id="3.40.50.10610">
    <property type="entry name" value="ABC-type transport auxiliary lipoprotein component"/>
    <property type="match status" value="1"/>
</dbReference>
<evidence type="ECO:0000313" key="2">
    <source>
        <dbReference type="Proteomes" id="UP000614216"/>
    </source>
</evidence>
<evidence type="ECO:0000313" key="1">
    <source>
        <dbReference type="EMBL" id="MBL6448829.1"/>
    </source>
</evidence>
<protein>
    <submittedName>
        <fullName evidence="1">Penicillin-binding protein activator LpoB</fullName>
    </submittedName>
</protein>
<keyword evidence="2" id="KW-1185">Reference proteome</keyword>
<dbReference type="AlphaFoldDB" id="A0A937FZE7"/>
<sequence length="196" mass="22707">MKNSLKSISYLFIIGLIAFGCSQRSVTRVSPDQQIDLSGRWNDVDSKMVANKMVQQFLNSPRYQQYASDNGKTPAIIVGYIKNKTSEHIDSDNYIKKFELEIFNSGLADLVESPEFREKLREERADQQEFASPETAARWGREYGADLMLFGTMTSETDTYNKKKVVNYITTLYLTDMETNKRVWYGQEEIKKYIEN</sequence>
<dbReference type="PROSITE" id="PS51257">
    <property type="entry name" value="PROKAR_LIPOPROTEIN"/>
    <property type="match status" value="1"/>
</dbReference>
<dbReference type="RefSeq" id="WP_202858370.1">
    <property type="nucleotide sequence ID" value="NZ_JAEUGD010000066.1"/>
</dbReference>